<sequence length="763" mass="82707">MDIGPGQRPATEGTRCARRGLAGCRPDAPPPASSRSAPPARRDHEARHPMTGPPLEPSDKDYDPRADREWRHVKEDAAGVSHREPLGLRERLSLNRMGTFDWDLDRGFMDLDAGALDVFDLRPDEYDGAPMSLVTRVPPEEALRLDEALTQALEDGQSSYGAYFRLQCRDGTQRWTHAQGRILHDADGKPYRVIGIVREATSELADSALLRSLQQERQRQTLMVQQTTAALARALSVRDVTRVLTGAGGARRFGADGLVLGLVENDEFEIIATAGLTGEVPDGMMTSRLDDTLPLAEAARSRRSIFLSSRGELIARYPRLRPYTDVMPTGSAAFLPLVAQDTVIGALGLFNAEPAVQSPETRNLALALAGVVAQSVQRATLFDQEREFATGLQATMLPRRLPPLTGGAVTVRYHPASVGRDIGGDWYDVITLPQGRTGLVVGDVQGHDTHAAAVMGQLRIALRAYASEGHSPETVLVRASRFLAELDTERFATCTYIQADLESGALHLARAGHLGPLISNSSRHIDWPEVRGGLPLGLATHFGHDHFPETQLFLEPGSTLLLCTDGLVEQPGRDISAGIDALSAAVRSGPTDLEALADRLSDHLWADPGSEDDMALLLLHRLPGPGGATTPRLRLHVHQADPSGTAEVRSAVRRTLDQWRAGAVMHNIEVAASELIANALTHTESGALVSMELLPGTPRRIRLEVEDRSSRWPRRRSPGETATSGRGLLLVEALADTWGAEPRGAGKALWCEFEVPDTADLTH</sequence>
<keyword evidence="9" id="KW-0460">Magnesium</keyword>
<dbReference type="NCBIfam" id="TIGR00229">
    <property type="entry name" value="sensory_box"/>
    <property type="match status" value="1"/>
</dbReference>
<dbReference type="Gene3D" id="3.30.450.40">
    <property type="match status" value="1"/>
</dbReference>
<dbReference type="CDD" id="cd16936">
    <property type="entry name" value="HATPase_RsbW-like"/>
    <property type="match status" value="1"/>
</dbReference>
<evidence type="ECO:0000256" key="3">
    <source>
        <dbReference type="ARBA" id="ARBA00022679"/>
    </source>
</evidence>
<dbReference type="PANTHER" id="PTHR43156">
    <property type="entry name" value="STAGE II SPORULATION PROTEIN E-RELATED"/>
    <property type="match status" value="1"/>
</dbReference>
<dbReference type="Pfam" id="PF07228">
    <property type="entry name" value="SpoIIE"/>
    <property type="match status" value="1"/>
</dbReference>
<dbReference type="CDD" id="cd00130">
    <property type="entry name" value="PAS"/>
    <property type="match status" value="1"/>
</dbReference>
<keyword evidence="19" id="KW-1185">Reference proteome</keyword>
<dbReference type="PROSITE" id="PS50113">
    <property type="entry name" value="PAC"/>
    <property type="match status" value="1"/>
</dbReference>
<dbReference type="SMART" id="SM00086">
    <property type="entry name" value="PAC"/>
    <property type="match status" value="1"/>
</dbReference>
<dbReference type="Gene3D" id="3.30.565.10">
    <property type="entry name" value="Histidine kinase-like ATPase, C-terminal domain"/>
    <property type="match status" value="1"/>
</dbReference>
<dbReference type="InterPro" id="IPR036457">
    <property type="entry name" value="PPM-type-like_dom_sf"/>
</dbReference>
<dbReference type="GO" id="GO:0005524">
    <property type="term" value="F:ATP binding"/>
    <property type="evidence" value="ECO:0007669"/>
    <property type="project" value="UniProtKB-KW"/>
</dbReference>
<dbReference type="Gene3D" id="3.30.450.20">
    <property type="entry name" value="PAS domain"/>
    <property type="match status" value="1"/>
</dbReference>
<dbReference type="GO" id="GO:0016301">
    <property type="term" value="F:kinase activity"/>
    <property type="evidence" value="ECO:0007669"/>
    <property type="project" value="UniProtKB-KW"/>
</dbReference>
<keyword evidence="8" id="KW-0067">ATP-binding</keyword>
<evidence type="ECO:0000256" key="2">
    <source>
        <dbReference type="ARBA" id="ARBA00022553"/>
    </source>
</evidence>
<evidence type="ECO:0000256" key="10">
    <source>
        <dbReference type="ARBA" id="ARBA00022912"/>
    </source>
</evidence>
<dbReference type="SMART" id="SM00065">
    <property type="entry name" value="GAF"/>
    <property type="match status" value="1"/>
</dbReference>
<evidence type="ECO:0000256" key="12">
    <source>
        <dbReference type="ARBA" id="ARBA00047761"/>
    </source>
</evidence>
<evidence type="ECO:0000256" key="5">
    <source>
        <dbReference type="ARBA" id="ARBA00022741"/>
    </source>
</evidence>
<keyword evidence="10" id="KW-0904">Protein phosphatase</keyword>
<dbReference type="SUPFAM" id="SSF55874">
    <property type="entry name" value="ATPase domain of HSP90 chaperone/DNA topoisomerase II/histidine kinase"/>
    <property type="match status" value="1"/>
</dbReference>
<gene>
    <name evidence="18" type="ORF">Stube_06830</name>
</gene>
<keyword evidence="5" id="KW-0547">Nucleotide-binding</keyword>
<evidence type="ECO:0000256" key="7">
    <source>
        <dbReference type="ARBA" id="ARBA00022801"/>
    </source>
</evidence>
<dbReference type="Pfam" id="PF13581">
    <property type="entry name" value="HATPase_c_2"/>
    <property type="match status" value="1"/>
</dbReference>
<reference evidence="18 19" key="1">
    <citation type="submission" date="2019-12" db="EMBL/GenBank/DDBJ databases">
        <title>Whole genome shotgun sequence of Streptomyces tubercidicus NBRC 13090.</title>
        <authorList>
            <person name="Ichikawa N."/>
            <person name="Kimura A."/>
            <person name="Kitahashi Y."/>
            <person name="Komaki H."/>
            <person name="Tamura T."/>
        </authorList>
    </citation>
    <scope>NUCLEOTIDE SEQUENCE [LARGE SCALE GENOMIC DNA]</scope>
    <source>
        <strain evidence="18 19">NBRC 13090</strain>
    </source>
</reference>
<keyword evidence="11" id="KW-0464">Manganese</keyword>
<dbReference type="InterPro" id="IPR035965">
    <property type="entry name" value="PAS-like_dom_sf"/>
</dbReference>
<evidence type="ECO:0000256" key="4">
    <source>
        <dbReference type="ARBA" id="ARBA00022723"/>
    </source>
</evidence>
<dbReference type="Pfam" id="PF08447">
    <property type="entry name" value="PAS_3"/>
    <property type="match status" value="1"/>
</dbReference>
<dbReference type="SUPFAM" id="SSF55785">
    <property type="entry name" value="PYP-like sensor domain (PAS domain)"/>
    <property type="match status" value="1"/>
</dbReference>
<dbReference type="SUPFAM" id="SSF55781">
    <property type="entry name" value="GAF domain-like"/>
    <property type="match status" value="1"/>
</dbReference>
<dbReference type="Gene3D" id="3.60.40.10">
    <property type="entry name" value="PPM-type phosphatase domain"/>
    <property type="match status" value="1"/>
</dbReference>
<dbReference type="GO" id="GO:0046872">
    <property type="term" value="F:metal ion binding"/>
    <property type="evidence" value="ECO:0007669"/>
    <property type="project" value="UniProtKB-KW"/>
</dbReference>
<dbReference type="PANTHER" id="PTHR43156:SF2">
    <property type="entry name" value="STAGE II SPORULATION PROTEIN E"/>
    <property type="match status" value="1"/>
</dbReference>
<evidence type="ECO:0000256" key="8">
    <source>
        <dbReference type="ARBA" id="ARBA00022840"/>
    </source>
</evidence>
<organism evidence="18 19">
    <name type="scientific">Streptomyces tubercidicus</name>
    <dbReference type="NCBI Taxonomy" id="47759"/>
    <lineage>
        <taxon>Bacteria</taxon>
        <taxon>Bacillati</taxon>
        <taxon>Actinomycetota</taxon>
        <taxon>Actinomycetes</taxon>
        <taxon>Kitasatosporales</taxon>
        <taxon>Streptomycetaceae</taxon>
        <taxon>Streptomyces</taxon>
    </lineage>
</organism>
<dbReference type="AlphaFoldDB" id="A0A640UKF5"/>
<evidence type="ECO:0000256" key="11">
    <source>
        <dbReference type="ARBA" id="ARBA00023211"/>
    </source>
</evidence>
<evidence type="ECO:0000256" key="14">
    <source>
        <dbReference type="ARBA" id="ARBA00075117"/>
    </source>
</evidence>
<evidence type="ECO:0000313" key="19">
    <source>
        <dbReference type="Proteomes" id="UP000431826"/>
    </source>
</evidence>
<dbReference type="Pfam" id="PF13185">
    <property type="entry name" value="GAF_2"/>
    <property type="match status" value="1"/>
</dbReference>
<name>A0A640UKF5_9ACTN</name>
<dbReference type="InterPro" id="IPR003018">
    <property type="entry name" value="GAF"/>
</dbReference>
<proteinExistence type="predicted"/>
<evidence type="ECO:0000256" key="16">
    <source>
        <dbReference type="SAM" id="MobiDB-lite"/>
    </source>
</evidence>
<dbReference type="FunFam" id="3.60.40.10:FF:000005">
    <property type="entry name" value="Serine/threonine protein phosphatase"/>
    <property type="match status" value="1"/>
</dbReference>
<dbReference type="EC" id="3.1.3.16" evidence="1"/>
<dbReference type="InterPro" id="IPR001610">
    <property type="entry name" value="PAC"/>
</dbReference>
<keyword evidence="4" id="KW-0479">Metal-binding</keyword>
<keyword evidence="2" id="KW-0597">Phosphoprotein</keyword>
<dbReference type="InterPro" id="IPR036890">
    <property type="entry name" value="HATPase_C_sf"/>
</dbReference>
<dbReference type="InterPro" id="IPR029016">
    <property type="entry name" value="GAF-like_dom_sf"/>
</dbReference>
<evidence type="ECO:0000256" key="15">
    <source>
        <dbReference type="ARBA" id="ARBA00081350"/>
    </source>
</evidence>
<feature type="region of interest" description="Disordered" evidence="16">
    <location>
        <begin position="1"/>
        <end position="65"/>
    </location>
</feature>
<evidence type="ECO:0000313" key="18">
    <source>
        <dbReference type="EMBL" id="GFE36010.1"/>
    </source>
</evidence>
<dbReference type="GO" id="GO:0004722">
    <property type="term" value="F:protein serine/threonine phosphatase activity"/>
    <property type="evidence" value="ECO:0007669"/>
    <property type="project" value="UniProtKB-EC"/>
</dbReference>
<dbReference type="InterPro" id="IPR000700">
    <property type="entry name" value="PAS-assoc_C"/>
</dbReference>
<dbReference type="InterPro" id="IPR003594">
    <property type="entry name" value="HATPase_dom"/>
</dbReference>
<keyword evidence="3" id="KW-0808">Transferase</keyword>
<dbReference type="InterPro" id="IPR052016">
    <property type="entry name" value="Bact_Sigma-Reg"/>
</dbReference>
<comment type="function">
    <text evidence="13">Primarily acts as an independent SigF regulator that is sensitive to the osmosensory signal, mediating the cross talk of PknD with the SigF regulon. Possesses both phosphatase and kinase activities. The kinase domain functions as a classic anti-sigma factor-like kinase to phosphorylate the anti-anti-sigma factor domain at the canonical regulatory site, and the phosphatase domain antagonizes this activity.</text>
</comment>
<evidence type="ECO:0000256" key="6">
    <source>
        <dbReference type="ARBA" id="ARBA00022777"/>
    </source>
</evidence>
<keyword evidence="6" id="KW-0418">Kinase</keyword>
<evidence type="ECO:0000256" key="13">
    <source>
        <dbReference type="ARBA" id="ARBA00056274"/>
    </source>
</evidence>
<dbReference type="SUPFAM" id="SSF81606">
    <property type="entry name" value="PP2C-like"/>
    <property type="match status" value="1"/>
</dbReference>
<evidence type="ECO:0000259" key="17">
    <source>
        <dbReference type="PROSITE" id="PS50113"/>
    </source>
</evidence>
<comment type="catalytic activity">
    <reaction evidence="12">
        <text>O-phospho-L-seryl-[protein] + H2O = L-seryl-[protein] + phosphate</text>
        <dbReference type="Rhea" id="RHEA:20629"/>
        <dbReference type="Rhea" id="RHEA-COMP:9863"/>
        <dbReference type="Rhea" id="RHEA-COMP:11604"/>
        <dbReference type="ChEBI" id="CHEBI:15377"/>
        <dbReference type="ChEBI" id="CHEBI:29999"/>
        <dbReference type="ChEBI" id="CHEBI:43474"/>
        <dbReference type="ChEBI" id="CHEBI:83421"/>
        <dbReference type="EC" id="3.1.3.16"/>
    </reaction>
</comment>
<feature type="domain" description="PAC" evidence="17">
    <location>
        <begin position="160"/>
        <end position="212"/>
    </location>
</feature>
<dbReference type="InterPro" id="IPR000014">
    <property type="entry name" value="PAS"/>
</dbReference>
<evidence type="ECO:0000256" key="9">
    <source>
        <dbReference type="ARBA" id="ARBA00022842"/>
    </source>
</evidence>
<evidence type="ECO:0000256" key="1">
    <source>
        <dbReference type="ARBA" id="ARBA00013081"/>
    </source>
</evidence>
<dbReference type="SMART" id="SM00331">
    <property type="entry name" value="PP2C_SIG"/>
    <property type="match status" value="1"/>
</dbReference>
<dbReference type="EMBL" id="BLIR01000001">
    <property type="protein sequence ID" value="GFE36010.1"/>
    <property type="molecule type" value="Genomic_DNA"/>
</dbReference>
<protein>
    <recommendedName>
        <fullName evidence="1">protein-serine/threonine phosphatase</fullName>
        <ecNumber evidence="1">3.1.3.16</ecNumber>
    </recommendedName>
    <alternativeName>
        <fullName evidence="15">Protein-serine/threonine phosphatase</fullName>
    </alternativeName>
    <alternativeName>
        <fullName evidence="14">Serine/threonine-protein kinase</fullName>
    </alternativeName>
</protein>
<dbReference type="Proteomes" id="UP000431826">
    <property type="component" value="Unassembled WGS sequence"/>
</dbReference>
<keyword evidence="7" id="KW-0378">Hydrolase</keyword>
<accession>A0A640UKF5</accession>
<dbReference type="InterPro" id="IPR001932">
    <property type="entry name" value="PPM-type_phosphatase-like_dom"/>
</dbReference>
<comment type="caution">
    <text evidence="18">The sequence shown here is derived from an EMBL/GenBank/DDBJ whole genome shotgun (WGS) entry which is preliminary data.</text>
</comment>
<dbReference type="InterPro" id="IPR013655">
    <property type="entry name" value="PAS_fold_3"/>
</dbReference>